<dbReference type="Proteomes" id="UP000294641">
    <property type="component" value="Unassembled WGS sequence"/>
</dbReference>
<dbReference type="AlphaFoldDB" id="A0A2U3ADD8"/>
<feature type="transmembrane region" description="Helical" evidence="2">
    <location>
        <begin position="7"/>
        <end position="27"/>
    </location>
</feature>
<sequence>MLHAGHSILRVLFAFITIPVTIAISMFAFAQGFFISLAISAVVFIVSYFIVQAYQRFNKRKKFGLSKSEYNHIEAQLLEANESLRQFNRLYSSVRSISGFKQLYEMSRLAKRIISIVKSNPAKFYNAEIFFYSHLPSAAELTEKYSYLSKQPIKDTEVHIALQRTRDTLADLLESMEKDLRQLLAADIEDLKVELDFVKKTARRSDRKVEEEI</sequence>
<dbReference type="OrthoDB" id="2081028at2"/>
<gene>
    <name evidence="4" type="ORF">DFR61_11323</name>
    <name evidence="3" type="ORF">NCTC10597_01251</name>
</gene>
<dbReference type="EMBL" id="SNZG01000013">
    <property type="protein sequence ID" value="TDR39029.1"/>
    <property type="molecule type" value="Genomic_DNA"/>
</dbReference>
<comment type="caution">
    <text evidence="3">The sequence shown here is derived from an EMBL/GenBank/DDBJ whole genome shotgun (WGS) entry which is preliminary data.</text>
</comment>
<accession>A0A2U3ADD8</accession>
<protein>
    <submittedName>
        <fullName evidence="3">5-bromo-4-chloroindolyl phosphate hydrolysis protein</fullName>
    </submittedName>
</protein>
<dbReference type="Proteomes" id="UP000254330">
    <property type="component" value="Unassembled WGS sequence"/>
</dbReference>
<dbReference type="Pfam" id="PF10112">
    <property type="entry name" value="Halogen_Hydrol"/>
    <property type="match status" value="1"/>
</dbReference>
<keyword evidence="1" id="KW-0175">Coiled coil</keyword>
<proteinExistence type="predicted"/>
<reference evidence="3 5" key="1">
    <citation type="submission" date="2018-06" db="EMBL/GenBank/DDBJ databases">
        <authorList>
            <consortium name="Pathogen Informatics"/>
            <person name="Doyle S."/>
        </authorList>
    </citation>
    <scope>NUCLEOTIDE SEQUENCE [LARGE SCALE GENOMIC DNA]</scope>
    <source>
        <strain evidence="3 5">NCTC10597</strain>
    </source>
</reference>
<evidence type="ECO:0000313" key="4">
    <source>
        <dbReference type="EMBL" id="TDR39029.1"/>
    </source>
</evidence>
<keyword evidence="2" id="KW-0472">Membrane</keyword>
<dbReference type="RefSeq" id="WP_109349439.1">
    <property type="nucleotide sequence ID" value="NZ_BJUE01000053.1"/>
</dbReference>
<evidence type="ECO:0000313" key="5">
    <source>
        <dbReference type="Proteomes" id="UP000254330"/>
    </source>
</evidence>
<name>A0A2U3ADD8_9BACL</name>
<dbReference type="EMBL" id="UGNP01000001">
    <property type="protein sequence ID" value="STX09565.1"/>
    <property type="molecule type" value="Genomic_DNA"/>
</dbReference>
<evidence type="ECO:0000313" key="3">
    <source>
        <dbReference type="EMBL" id="STX09565.1"/>
    </source>
</evidence>
<reference evidence="4 6" key="2">
    <citation type="submission" date="2019-03" db="EMBL/GenBank/DDBJ databases">
        <title>Genomic Encyclopedia of Type Strains, Phase IV (KMG-IV): sequencing the most valuable type-strain genomes for metagenomic binning, comparative biology and taxonomic classification.</title>
        <authorList>
            <person name="Goeker M."/>
        </authorList>
    </citation>
    <scope>NUCLEOTIDE SEQUENCE [LARGE SCALE GENOMIC DNA]</scope>
    <source>
        <strain evidence="4 6">DSM 20580</strain>
    </source>
</reference>
<evidence type="ECO:0000256" key="1">
    <source>
        <dbReference type="SAM" id="Coils"/>
    </source>
</evidence>
<dbReference type="InterPro" id="IPR018770">
    <property type="entry name" value="ChloroindolylP_hydrolase"/>
</dbReference>
<feature type="coiled-coil region" evidence="1">
    <location>
        <begin position="166"/>
        <end position="208"/>
    </location>
</feature>
<evidence type="ECO:0000313" key="6">
    <source>
        <dbReference type="Proteomes" id="UP000294641"/>
    </source>
</evidence>
<feature type="transmembrane region" description="Helical" evidence="2">
    <location>
        <begin position="33"/>
        <end position="51"/>
    </location>
</feature>
<evidence type="ECO:0000256" key="2">
    <source>
        <dbReference type="SAM" id="Phobius"/>
    </source>
</evidence>
<keyword evidence="2" id="KW-0812">Transmembrane</keyword>
<organism evidence="3 5">
    <name type="scientific">Kurthia zopfii</name>
    <dbReference type="NCBI Taxonomy" id="1650"/>
    <lineage>
        <taxon>Bacteria</taxon>
        <taxon>Bacillati</taxon>
        <taxon>Bacillota</taxon>
        <taxon>Bacilli</taxon>
        <taxon>Bacillales</taxon>
        <taxon>Caryophanaceae</taxon>
        <taxon>Kurthia</taxon>
    </lineage>
</organism>
<keyword evidence="2" id="KW-1133">Transmembrane helix</keyword>
<keyword evidence="6" id="KW-1185">Reference proteome</keyword>